<evidence type="ECO:0000256" key="9">
    <source>
        <dbReference type="SAM" id="MobiDB-lite"/>
    </source>
</evidence>
<dbReference type="InterPro" id="IPR027685">
    <property type="entry name" value="Shroom_fam"/>
</dbReference>
<evidence type="ECO:0000256" key="4">
    <source>
        <dbReference type="ARBA" id="ARBA00022701"/>
    </source>
</evidence>
<evidence type="ECO:0000256" key="2">
    <source>
        <dbReference type="ARBA" id="ARBA00006469"/>
    </source>
</evidence>
<dbReference type="GO" id="GO:0007015">
    <property type="term" value="P:actin filament organization"/>
    <property type="evidence" value="ECO:0007669"/>
    <property type="project" value="TreeGrafter"/>
</dbReference>
<feature type="region of interest" description="Disordered" evidence="9">
    <location>
        <begin position="1"/>
        <end position="41"/>
    </location>
</feature>
<feature type="region of interest" description="Disordered" evidence="9">
    <location>
        <begin position="673"/>
        <end position="698"/>
    </location>
</feature>
<dbReference type="GO" id="GO:0030864">
    <property type="term" value="C:cortical actin cytoskeleton"/>
    <property type="evidence" value="ECO:0007669"/>
    <property type="project" value="TreeGrafter"/>
</dbReference>
<organism evidence="12 13">
    <name type="scientific">Chiloscyllium punctatum</name>
    <name type="common">Brownbanded bambooshark</name>
    <name type="synonym">Hemiscyllium punctatum</name>
    <dbReference type="NCBI Taxonomy" id="137246"/>
    <lineage>
        <taxon>Eukaryota</taxon>
        <taxon>Metazoa</taxon>
        <taxon>Chordata</taxon>
        <taxon>Craniata</taxon>
        <taxon>Vertebrata</taxon>
        <taxon>Chondrichthyes</taxon>
        <taxon>Elasmobranchii</taxon>
        <taxon>Galeomorphii</taxon>
        <taxon>Galeoidea</taxon>
        <taxon>Orectolobiformes</taxon>
        <taxon>Hemiscylliidae</taxon>
        <taxon>Chiloscyllium</taxon>
    </lineage>
</organism>
<evidence type="ECO:0000256" key="3">
    <source>
        <dbReference type="ARBA" id="ARBA00022490"/>
    </source>
</evidence>
<proteinExistence type="inferred from homology"/>
<feature type="domain" description="ASD2" evidence="11">
    <location>
        <begin position="1213"/>
        <end position="1493"/>
    </location>
</feature>
<comment type="subcellular location">
    <subcellularLocation>
        <location evidence="1">Cytoplasm</location>
        <location evidence="1">Cytoskeleton</location>
    </subcellularLocation>
</comment>
<feature type="compositionally biased region" description="Polar residues" evidence="9">
    <location>
        <begin position="1187"/>
        <end position="1198"/>
    </location>
</feature>
<gene>
    <name evidence="12" type="ORF">chiPu_0000355</name>
</gene>
<evidence type="ECO:0000259" key="11">
    <source>
        <dbReference type="PROSITE" id="PS51307"/>
    </source>
</evidence>
<keyword evidence="8" id="KW-0175">Coiled coil</keyword>
<dbReference type="GO" id="GO:0051015">
    <property type="term" value="F:actin filament binding"/>
    <property type="evidence" value="ECO:0007669"/>
    <property type="project" value="InterPro"/>
</dbReference>
<feature type="region of interest" description="Disordered" evidence="9">
    <location>
        <begin position="1408"/>
        <end position="1432"/>
    </location>
</feature>
<sequence>MDGLDQTEATSSPFSPDRLTSHIDQFNHQRGKGDSGYSSFSTSFNTPEYLSLAHCSESPRQSRNVFYQGPDSEALQHTDTVVRDVGVMGNEERPVFPSMDNSNRNGNDRKFNSSNPPPPPMRLDSFLVTKQHDGLGNNYSYDGPCPPNVTERSSLTESKTQGVTIASYHQSEVTTNLSPDRVPSNLGQTQSPWCTPTSNLAGFVPEKHNHSLEGAVNLPSKRTDKASQNNSNDSTPSFAHHSFGVTLDCAESQQQMYNLPLAHRIKHPVRQQHLDLSPVVNLSSASESNQITVPYCYTSSARTETSTRESSPAEGISGPIQAKGLDNTVEAYKSEVHSKLHVTRDCKGRKESLDQLNTSHLVLSSPGIDLQPTCGKFEVGRHNNTSSSQIFYCGPSENSHNPKLHPTVPESATQSKYISQRQMRNSIDSAGSQVLPHSETRIDHSVLAVSRPARQVCTEGVITAENTPMLHRLTFESANIAKNAAVNANQKRQYMEEPKEAYNQRDRNQDMRRGVQNKQEQFHKCKSSLQLLDESNKLNQLTEECPDTFGSPTDSSKIAYRDQVKHAQTMVLKETSFKRRDLQFSWPNRAKQKPTERPSITHFKTISLTDPRHFLDDPTTTMPPTQVLHEDLPAKALASEHQAARIGNRKKLTSQEKKIYHSVPEKINQLGVPNISRKCSPSSEQDSNFPNPHEERSIVSSRQQLFETTSLAANTPVALKQIQHKALVEYMDRKKSQRPCGIEPICEQTQMARSIAHWRLSEWSSNACSNLSSAKGQNLPWDDSLAMPAVCTNVSLNSQLGQPFENHYIQKQADDIVISGPFASTDNLPDPPKSVRSVGRPRSKSSPLSSQKDLPPGLSPEPLVQMRNSNTTSRSASGKISSVTDRTTYSKCHENKRKTMAPSKGMLARQRGMSLDEFQMSRVESPPLLSRSSDQLHHSVIDNELESQTGNMGPPERSSGTPTNWNKAALTLKQEPPTLSRLPSPKQDGIKLKQEGIKLGSNQVSAVTVFETDSNVTKAHTGSSAESPSSTSPSPHSRLQSPRRNSRDRAHSLSSLSPSRDDVFLEDSSVISENSKTDPCSTSENISVHFSITQQHRTKRFESSPMEMATNKETKLVTQSARENGEENHNRYMSTGSGLSSNCSDLTIERPMSTSMAQVAKSAEDKSETNQPFPVKDHQDNREEPSPQLSKDPGTNSVHVRVKTKTPEDLRIEELIKEMINEDHSLADVFDPNPTRKTIMDLVTELFQKDTLVLEACQRRQQMYSQGMEKETKNKDKQHNPHPFLTNTNFQSEISMKINQKQESTKGEMECQSDVTEKKKELINTIKCKLQRLQEVKAGLNMDIKRNSTLGDDIQAWVNEVCTPNEVQKYNTFIEDLDKVMNLLLCLSSRLVRVESALSKVSEATDVEEKKSLNERHRTLSRQHEDARGLKEHQDHRERVIFSILTNYLTKEQLQHCEYFVQMRKALLIKQKELEEDLKLTEEQLELFENVLQI</sequence>
<dbReference type="PROSITE" id="PS51307">
    <property type="entry name" value="ASD2"/>
    <property type="match status" value="1"/>
</dbReference>
<keyword evidence="6" id="KW-0206">Cytoskeleton</keyword>
<feature type="region of interest" description="Disordered" evidence="9">
    <location>
        <begin position="217"/>
        <end position="239"/>
    </location>
</feature>
<feature type="region of interest" description="Disordered" evidence="9">
    <location>
        <begin position="820"/>
        <end position="887"/>
    </location>
</feature>
<feature type="compositionally biased region" description="Polar residues" evidence="9">
    <location>
        <begin position="677"/>
        <end position="690"/>
    </location>
</feature>
<dbReference type="PROSITE" id="PS51306">
    <property type="entry name" value="ASD1"/>
    <property type="match status" value="1"/>
</dbReference>
<keyword evidence="3" id="KW-0963">Cytoplasm</keyword>
<evidence type="ECO:0000313" key="13">
    <source>
        <dbReference type="Proteomes" id="UP000287033"/>
    </source>
</evidence>
<feature type="region of interest" description="Disordered" evidence="9">
    <location>
        <begin position="1122"/>
        <end position="1205"/>
    </location>
</feature>
<feature type="domain" description="ASD1" evidence="10">
    <location>
        <begin position="564"/>
        <end position="671"/>
    </location>
</feature>
<evidence type="ECO:0000256" key="1">
    <source>
        <dbReference type="ARBA" id="ARBA00004245"/>
    </source>
</evidence>
<dbReference type="GO" id="GO:0005912">
    <property type="term" value="C:adherens junction"/>
    <property type="evidence" value="ECO:0007669"/>
    <property type="project" value="TreeGrafter"/>
</dbReference>
<feature type="compositionally biased region" description="Polar residues" evidence="9">
    <location>
        <begin position="226"/>
        <end position="237"/>
    </location>
</feature>
<evidence type="ECO:0000313" key="12">
    <source>
        <dbReference type="EMBL" id="GCC21972.1"/>
    </source>
</evidence>
<evidence type="ECO:0000256" key="6">
    <source>
        <dbReference type="ARBA" id="ARBA00023212"/>
    </source>
</evidence>
<dbReference type="Pfam" id="PF08687">
    <property type="entry name" value="ASD2"/>
    <property type="match status" value="1"/>
</dbReference>
<dbReference type="STRING" id="137246.A0A401RV22"/>
<dbReference type="PANTHER" id="PTHR15012:SF37">
    <property type="entry name" value="PROTEIN SHROOM1"/>
    <property type="match status" value="1"/>
</dbReference>
<dbReference type="GO" id="GO:0016324">
    <property type="term" value="C:apical plasma membrane"/>
    <property type="evidence" value="ECO:0007669"/>
    <property type="project" value="TreeGrafter"/>
</dbReference>
<dbReference type="InterPro" id="IPR014799">
    <property type="entry name" value="ASD2_dom"/>
</dbReference>
<keyword evidence="4" id="KW-0493">Microtubule</keyword>
<keyword evidence="13" id="KW-1185">Reference proteome</keyword>
<feature type="compositionally biased region" description="Basic and acidic residues" evidence="9">
    <location>
        <begin position="1175"/>
        <end position="1185"/>
    </location>
</feature>
<feature type="compositionally biased region" description="Polar residues" evidence="9">
    <location>
        <begin position="150"/>
        <end position="160"/>
    </location>
</feature>
<dbReference type="GO" id="GO:0005874">
    <property type="term" value="C:microtubule"/>
    <property type="evidence" value="ECO:0007669"/>
    <property type="project" value="UniProtKB-KW"/>
</dbReference>
<dbReference type="GO" id="GO:0043296">
    <property type="term" value="C:apical junction complex"/>
    <property type="evidence" value="ECO:0007669"/>
    <property type="project" value="TreeGrafter"/>
</dbReference>
<dbReference type="PANTHER" id="PTHR15012">
    <property type="entry name" value="APICAL PROTEIN/SHROOM-RELATED"/>
    <property type="match status" value="1"/>
</dbReference>
<keyword evidence="5 7" id="KW-0009">Actin-binding</keyword>
<feature type="region of interest" description="Disordered" evidence="9">
    <location>
        <begin position="945"/>
        <end position="964"/>
    </location>
</feature>
<dbReference type="Proteomes" id="UP000287033">
    <property type="component" value="Unassembled WGS sequence"/>
</dbReference>
<dbReference type="EMBL" id="BEZZ01000004">
    <property type="protein sequence ID" value="GCC21972.1"/>
    <property type="molecule type" value="Genomic_DNA"/>
</dbReference>
<dbReference type="Pfam" id="PF08688">
    <property type="entry name" value="ASD1"/>
    <property type="match status" value="1"/>
</dbReference>
<name>A0A401RV22_CHIPU</name>
<evidence type="ECO:0000256" key="7">
    <source>
        <dbReference type="PROSITE-ProRule" id="PRU00637"/>
    </source>
</evidence>
<evidence type="ECO:0000256" key="8">
    <source>
        <dbReference type="SAM" id="Coils"/>
    </source>
</evidence>
<feature type="region of interest" description="Disordered" evidence="9">
    <location>
        <begin position="1015"/>
        <end position="1060"/>
    </location>
</feature>
<accession>A0A401RV22</accession>
<feature type="compositionally biased region" description="Low complexity" evidence="9">
    <location>
        <begin position="1023"/>
        <end position="1040"/>
    </location>
</feature>
<evidence type="ECO:0000259" key="10">
    <source>
        <dbReference type="PROSITE" id="PS51306"/>
    </source>
</evidence>
<feature type="compositionally biased region" description="Polar residues" evidence="9">
    <location>
        <begin position="866"/>
        <end position="887"/>
    </location>
</feature>
<feature type="region of interest" description="Disordered" evidence="9">
    <location>
        <begin position="90"/>
        <end position="160"/>
    </location>
</feature>
<feature type="coiled-coil region" evidence="8">
    <location>
        <begin position="1464"/>
        <end position="1491"/>
    </location>
</feature>
<feature type="compositionally biased region" description="Basic and acidic residues" evidence="9">
    <location>
        <begin position="1268"/>
        <end position="1279"/>
    </location>
</feature>
<protein>
    <recommendedName>
        <fullName evidence="14">ASD2 domain-containing protein</fullName>
    </recommendedName>
</protein>
<dbReference type="Gene3D" id="6.10.250.3120">
    <property type="match status" value="1"/>
</dbReference>
<evidence type="ECO:0008006" key="14">
    <source>
        <dbReference type="Google" id="ProtNLM"/>
    </source>
</evidence>
<dbReference type="InterPro" id="IPR014800">
    <property type="entry name" value="ASD1_dom"/>
</dbReference>
<comment type="similarity">
    <text evidence="2">Belongs to the shroom family.</text>
</comment>
<reference evidence="12 13" key="1">
    <citation type="journal article" date="2018" name="Nat. Ecol. Evol.">
        <title>Shark genomes provide insights into elasmobranch evolution and the origin of vertebrates.</title>
        <authorList>
            <person name="Hara Y"/>
            <person name="Yamaguchi K"/>
            <person name="Onimaru K"/>
            <person name="Kadota M"/>
            <person name="Koyanagi M"/>
            <person name="Keeley SD"/>
            <person name="Tatsumi K"/>
            <person name="Tanaka K"/>
            <person name="Motone F"/>
            <person name="Kageyama Y"/>
            <person name="Nozu R"/>
            <person name="Adachi N"/>
            <person name="Nishimura O"/>
            <person name="Nakagawa R"/>
            <person name="Tanegashima C"/>
            <person name="Kiyatake I"/>
            <person name="Matsumoto R"/>
            <person name="Murakumo K"/>
            <person name="Nishida K"/>
            <person name="Terakita A"/>
            <person name="Kuratani S"/>
            <person name="Sato K"/>
            <person name="Hyodo S Kuraku.S."/>
        </authorList>
    </citation>
    <scope>NUCLEOTIDE SEQUENCE [LARGE SCALE GENOMIC DNA]</scope>
</reference>
<dbReference type="OMA" id="VERPQWE"/>
<comment type="caution">
    <text evidence="12">The sequence shown here is derived from an EMBL/GenBank/DDBJ whole genome shotgun (WGS) entry which is preliminary data.</text>
</comment>
<dbReference type="OrthoDB" id="10063560at2759"/>
<feature type="region of interest" description="Disordered" evidence="9">
    <location>
        <begin position="1264"/>
        <end position="1291"/>
    </location>
</feature>
<feature type="compositionally biased region" description="Basic and acidic residues" evidence="9">
    <location>
        <begin position="19"/>
        <end position="33"/>
    </location>
</feature>
<feature type="compositionally biased region" description="Polar residues" evidence="9">
    <location>
        <begin position="1131"/>
        <end position="1145"/>
    </location>
</feature>
<evidence type="ECO:0000256" key="5">
    <source>
        <dbReference type="ARBA" id="ARBA00023203"/>
    </source>
</evidence>